<reference evidence="2" key="1">
    <citation type="journal article" date="2016" name="Nat. Biotechnol.">
        <title>Sequencing wild and cultivated cassava and related species reveals extensive interspecific hybridization and genetic diversity.</title>
        <authorList>
            <person name="Bredeson J.V."/>
            <person name="Lyons J.B."/>
            <person name="Prochnik S.E."/>
            <person name="Wu G.A."/>
            <person name="Ha C.M."/>
            <person name="Edsinger-Gonzales E."/>
            <person name="Grimwood J."/>
            <person name="Schmutz J."/>
            <person name="Rabbi I.Y."/>
            <person name="Egesi C."/>
            <person name="Nauluvula P."/>
            <person name="Lebot V."/>
            <person name="Ndunguru J."/>
            <person name="Mkamilo G."/>
            <person name="Bart R.S."/>
            <person name="Setter T.L."/>
            <person name="Gleadow R.M."/>
            <person name="Kulakow P."/>
            <person name="Ferguson M.E."/>
            <person name="Rounsley S."/>
            <person name="Rokhsar D.S."/>
        </authorList>
    </citation>
    <scope>NUCLEOTIDE SEQUENCE [LARGE SCALE GENOMIC DNA]</scope>
    <source>
        <strain evidence="2">cv. AM560-2</strain>
    </source>
</reference>
<name>A0ACB7G212_MANES</name>
<comment type="caution">
    <text evidence="1">The sequence shown here is derived from an EMBL/GenBank/DDBJ whole genome shotgun (WGS) entry which is preliminary data.</text>
</comment>
<proteinExistence type="predicted"/>
<keyword evidence="2" id="KW-1185">Reference proteome</keyword>
<dbReference type="EMBL" id="CM004403">
    <property type="protein sequence ID" value="KAG8634232.1"/>
    <property type="molecule type" value="Genomic_DNA"/>
</dbReference>
<protein>
    <submittedName>
        <fullName evidence="1">Uncharacterized protein</fullName>
    </submittedName>
</protein>
<gene>
    <name evidence="1" type="ORF">MANES_17G022075v8</name>
</gene>
<evidence type="ECO:0000313" key="1">
    <source>
        <dbReference type="EMBL" id="KAG8634232.1"/>
    </source>
</evidence>
<organism evidence="1 2">
    <name type="scientific">Manihot esculenta</name>
    <name type="common">Cassava</name>
    <name type="synonym">Jatropha manihot</name>
    <dbReference type="NCBI Taxonomy" id="3983"/>
    <lineage>
        <taxon>Eukaryota</taxon>
        <taxon>Viridiplantae</taxon>
        <taxon>Streptophyta</taxon>
        <taxon>Embryophyta</taxon>
        <taxon>Tracheophyta</taxon>
        <taxon>Spermatophyta</taxon>
        <taxon>Magnoliopsida</taxon>
        <taxon>eudicotyledons</taxon>
        <taxon>Gunneridae</taxon>
        <taxon>Pentapetalae</taxon>
        <taxon>rosids</taxon>
        <taxon>fabids</taxon>
        <taxon>Malpighiales</taxon>
        <taxon>Euphorbiaceae</taxon>
        <taxon>Crotonoideae</taxon>
        <taxon>Manihoteae</taxon>
        <taxon>Manihot</taxon>
    </lineage>
</organism>
<sequence>MTQILHGTAKLSIHSWKLWLFQAERCTTMRQLKALQAALTVHGFHRNSYALSKLIAFCALSRHGNLSYASLLFNQIEMPNLFIYNTLIRAYSRSSQPRLALHYFDIMLRDGNVRPQNHTFHFVLFACANACWNLLGRQIHCWVLKNGIILADGHIQTAVVRLYAGCNLINDARKTFDEIPLPDVVQWNVLMSGYARCNLASEALNAFRYMFVMGVEPDEFCVTTALMACAQSGALVQGKWIHEYIKKKSLEFDVFVGTALVDMYAKCGCLYMAVEVFEGMPKRNAFSWAAMIGGFAMHGHAREAIHCLERMQVEDRLKPDGVVLLGVLVACTHAGFQEEGLFLLDNMKARYGIMPRHEHYSCVVDLLCRAARWDEALALIKRMPMKPLASVWGAVLSSCRTHKNVELAELAVKELVKLDNGDITEEAAALVQLTNIYLSAEKGEKACTLRRTFGERRMNKPPGCSMIEVNGISNEFVSGDVSHKDLPQILAILELLLPDLIVG</sequence>
<accession>A0ACB7G212</accession>
<dbReference type="Proteomes" id="UP000091857">
    <property type="component" value="Chromosome 17"/>
</dbReference>
<evidence type="ECO:0000313" key="2">
    <source>
        <dbReference type="Proteomes" id="UP000091857"/>
    </source>
</evidence>